<evidence type="ECO:0000256" key="2">
    <source>
        <dbReference type="SAM" id="SignalP"/>
    </source>
</evidence>
<evidence type="ECO:0000256" key="1">
    <source>
        <dbReference type="ARBA" id="ARBA00023180"/>
    </source>
</evidence>
<dbReference type="SUPFAM" id="SSF48726">
    <property type="entry name" value="Immunoglobulin"/>
    <property type="match status" value="1"/>
</dbReference>
<accession>A0A3Q3W4D9</accession>
<dbReference type="PANTHER" id="PTHR16675:SF237">
    <property type="entry name" value="MHC CLASS I ANTIGEN TRANSCRIPT VARIANT 1-RELATED"/>
    <property type="match status" value="1"/>
</dbReference>
<protein>
    <recommendedName>
        <fullName evidence="5">Ig-like domain-containing protein</fullName>
    </recommendedName>
</protein>
<dbReference type="InterPro" id="IPR011162">
    <property type="entry name" value="MHC_I/II-like_Ag-recog"/>
</dbReference>
<keyword evidence="4" id="KW-1185">Reference proteome</keyword>
<organism evidence="3 4">
    <name type="scientific">Mola mola</name>
    <name type="common">Ocean sunfish</name>
    <name type="synonym">Tetraodon mola</name>
    <dbReference type="NCBI Taxonomy" id="94237"/>
    <lineage>
        <taxon>Eukaryota</taxon>
        <taxon>Metazoa</taxon>
        <taxon>Chordata</taxon>
        <taxon>Craniata</taxon>
        <taxon>Vertebrata</taxon>
        <taxon>Euteleostomi</taxon>
        <taxon>Actinopterygii</taxon>
        <taxon>Neopterygii</taxon>
        <taxon>Teleostei</taxon>
        <taxon>Neoteleostei</taxon>
        <taxon>Acanthomorphata</taxon>
        <taxon>Eupercaria</taxon>
        <taxon>Tetraodontiformes</taxon>
        <taxon>Molidae</taxon>
        <taxon>Mola</taxon>
    </lineage>
</organism>
<dbReference type="InterPro" id="IPR013783">
    <property type="entry name" value="Ig-like_fold"/>
</dbReference>
<dbReference type="InterPro" id="IPR037055">
    <property type="entry name" value="MHC_I-like_Ag-recog_sf"/>
</dbReference>
<proteinExistence type="predicted"/>
<dbReference type="Gene3D" id="2.60.40.10">
    <property type="entry name" value="Immunoglobulins"/>
    <property type="match status" value="1"/>
</dbReference>
<dbReference type="PANTHER" id="PTHR16675">
    <property type="entry name" value="MHC CLASS I-RELATED"/>
    <property type="match status" value="1"/>
</dbReference>
<dbReference type="InterPro" id="IPR036179">
    <property type="entry name" value="Ig-like_dom_sf"/>
</dbReference>
<feature type="chain" id="PRO_5018758957" description="Ig-like domain-containing protein" evidence="2">
    <location>
        <begin position="30"/>
        <end position="260"/>
    </location>
</feature>
<evidence type="ECO:0008006" key="5">
    <source>
        <dbReference type="Google" id="ProtNLM"/>
    </source>
</evidence>
<dbReference type="SUPFAM" id="SSF54452">
    <property type="entry name" value="MHC antigen-recognition domain"/>
    <property type="match status" value="1"/>
</dbReference>
<dbReference type="Gene3D" id="3.30.500.10">
    <property type="entry name" value="MHC class I-like antigen recognition-like"/>
    <property type="match status" value="1"/>
</dbReference>
<evidence type="ECO:0000313" key="4">
    <source>
        <dbReference type="Proteomes" id="UP000261620"/>
    </source>
</evidence>
<dbReference type="GO" id="GO:0005615">
    <property type="term" value="C:extracellular space"/>
    <property type="evidence" value="ECO:0007669"/>
    <property type="project" value="TreeGrafter"/>
</dbReference>
<dbReference type="GO" id="GO:0009897">
    <property type="term" value="C:external side of plasma membrane"/>
    <property type="evidence" value="ECO:0007669"/>
    <property type="project" value="TreeGrafter"/>
</dbReference>
<name>A0A3Q3W4D9_MOLML</name>
<dbReference type="AlphaFoldDB" id="A0A3Q3W4D9"/>
<evidence type="ECO:0000313" key="3">
    <source>
        <dbReference type="Ensembl" id="ENSMMOP00000011151.1"/>
    </source>
</evidence>
<dbReference type="InterPro" id="IPR050208">
    <property type="entry name" value="MHC_class-I_related"/>
</dbReference>
<sequence>MPLSVLLQLATSVFICLLTSNLLCPTVKHSLTYFLTATSGAPKFPYNMKVAEAKQDWMRICKKKTTNYIARCVETPRLLSLVMASVSQVYDVEDFIVLDLDYGTHKKARLEYNKNYYIRKCPYWLKKDVQYERSVLKRAESLLSSPVSCHATSFYPNRAPPLRRKDGDDLHENVDHGEILPNPDGTFQMSVDLNLSSVKPEDWGKYDCFFTENKQLTIVLLLSLQFLQLSTSSSSSSPIVHRKLNNDFLRVFVRLLASHM</sequence>
<dbReference type="Ensembl" id="ENSMMOT00000011346.1">
    <property type="protein sequence ID" value="ENSMMOP00000011151.1"/>
    <property type="gene ID" value="ENSMMOG00000004112.1"/>
</dbReference>
<reference evidence="3" key="2">
    <citation type="submission" date="2025-09" db="UniProtKB">
        <authorList>
            <consortium name="Ensembl"/>
        </authorList>
    </citation>
    <scope>IDENTIFICATION</scope>
</reference>
<keyword evidence="2" id="KW-0732">Signal</keyword>
<keyword evidence="1" id="KW-0325">Glycoprotein</keyword>
<dbReference type="Proteomes" id="UP000261620">
    <property type="component" value="Unplaced"/>
</dbReference>
<dbReference type="GO" id="GO:0006955">
    <property type="term" value="P:immune response"/>
    <property type="evidence" value="ECO:0007669"/>
    <property type="project" value="TreeGrafter"/>
</dbReference>
<reference evidence="3" key="1">
    <citation type="submission" date="2025-08" db="UniProtKB">
        <authorList>
            <consortium name="Ensembl"/>
        </authorList>
    </citation>
    <scope>IDENTIFICATION</scope>
</reference>
<feature type="signal peptide" evidence="2">
    <location>
        <begin position="1"/>
        <end position="29"/>
    </location>
</feature>